<proteinExistence type="predicted"/>
<comment type="caution">
    <text evidence="1">The sequence shown here is derived from an EMBL/GenBank/DDBJ whole genome shotgun (WGS) entry which is preliminary data.</text>
</comment>
<dbReference type="Proteomes" id="UP001057279">
    <property type="component" value="Linkage Group LG25"/>
</dbReference>
<evidence type="ECO:0000313" key="2">
    <source>
        <dbReference type="Proteomes" id="UP001057279"/>
    </source>
</evidence>
<name>A0ACB9U3S0_9CETA</name>
<organism evidence="1 2">
    <name type="scientific">Ovis ammon polii x Ovis aries</name>
    <dbReference type="NCBI Taxonomy" id="2918886"/>
    <lineage>
        <taxon>Eukaryota</taxon>
        <taxon>Metazoa</taxon>
        <taxon>Chordata</taxon>
        <taxon>Craniata</taxon>
        <taxon>Vertebrata</taxon>
        <taxon>Euteleostomi</taxon>
        <taxon>Mammalia</taxon>
        <taxon>Eutheria</taxon>
        <taxon>Laurasiatheria</taxon>
        <taxon>Artiodactyla</taxon>
        <taxon>Ruminantia</taxon>
        <taxon>Pecora</taxon>
        <taxon>Bovidae</taxon>
        <taxon>Caprinae</taxon>
        <taxon>Ovis</taxon>
    </lineage>
</organism>
<gene>
    <name evidence="1" type="ORF">MJG53_018805</name>
</gene>
<reference evidence="1" key="1">
    <citation type="submission" date="2022-03" db="EMBL/GenBank/DDBJ databases">
        <title>Genomic analyses of argali, domestic sheep and their hybrids provide insights into chromosomal evolution, heterosis and genetic basis of agronomic traits.</title>
        <authorList>
            <person name="Li M."/>
        </authorList>
    </citation>
    <scope>NUCLEOTIDE SEQUENCE</scope>
    <source>
        <strain evidence="1">F1 hybrid</strain>
    </source>
</reference>
<sequence length="179" mass="20204">MGRLEKYPKIHDSTGEKSSGSGPDSTQGLRPRHRRERNPERPQWNSHGDWAFLRPPERVPEVPVGKNSRLSCRISGGSALHRKVERNSRVVSPFQESRRCISAFQRNLFSLHCLDVQAEDRLPPPVHVGQPCGKASWESIVGKPRGKTIDPLIHAEDCMTVLLPLWRKAQAHARIGDED</sequence>
<keyword evidence="2" id="KW-1185">Reference proteome</keyword>
<evidence type="ECO:0000313" key="1">
    <source>
        <dbReference type="EMBL" id="KAI4556851.1"/>
    </source>
</evidence>
<dbReference type="EMBL" id="CM043050">
    <property type="protein sequence ID" value="KAI4556851.1"/>
    <property type="molecule type" value="Genomic_DNA"/>
</dbReference>
<protein>
    <submittedName>
        <fullName evidence="1">Uncharacterized protein</fullName>
    </submittedName>
</protein>
<accession>A0ACB9U3S0</accession>